<dbReference type="AlphaFoldDB" id="A0A0E9SWQ5"/>
<dbReference type="EMBL" id="GBXM01063614">
    <property type="protein sequence ID" value="JAH44963.1"/>
    <property type="molecule type" value="Transcribed_RNA"/>
</dbReference>
<accession>A0A0E9SWQ5</accession>
<proteinExistence type="predicted"/>
<sequence length="32" mass="3593">MMSLAASFHTVAHSPSSHRHEWEEDSWAALAI</sequence>
<reference evidence="2" key="1">
    <citation type="submission" date="2014-11" db="EMBL/GenBank/DDBJ databases">
        <authorList>
            <person name="Amaro Gonzalez C."/>
        </authorList>
    </citation>
    <scope>NUCLEOTIDE SEQUENCE</scope>
</reference>
<feature type="region of interest" description="Disordered" evidence="1">
    <location>
        <begin position="1"/>
        <end position="24"/>
    </location>
</feature>
<organism evidence="2">
    <name type="scientific">Anguilla anguilla</name>
    <name type="common">European freshwater eel</name>
    <name type="synonym">Muraena anguilla</name>
    <dbReference type="NCBI Taxonomy" id="7936"/>
    <lineage>
        <taxon>Eukaryota</taxon>
        <taxon>Metazoa</taxon>
        <taxon>Chordata</taxon>
        <taxon>Craniata</taxon>
        <taxon>Vertebrata</taxon>
        <taxon>Euteleostomi</taxon>
        <taxon>Actinopterygii</taxon>
        <taxon>Neopterygii</taxon>
        <taxon>Teleostei</taxon>
        <taxon>Anguilliformes</taxon>
        <taxon>Anguillidae</taxon>
        <taxon>Anguilla</taxon>
    </lineage>
</organism>
<evidence type="ECO:0000313" key="2">
    <source>
        <dbReference type="EMBL" id="JAH44963.1"/>
    </source>
</evidence>
<name>A0A0E9SWQ5_ANGAN</name>
<evidence type="ECO:0000256" key="1">
    <source>
        <dbReference type="SAM" id="MobiDB-lite"/>
    </source>
</evidence>
<protein>
    <submittedName>
        <fullName evidence="2">Uncharacterized protein</fullName>
    </submittedName>
</protein>
<reference evidence="2" key="2">
    <citation type="journal article" date="2015" name="Fish Shellfish Immunol.">
        <title>Early steps in the European eel (Anguilla anguilla)-Vibrio vulnificus interaction in the gills: Role of the RtxA13 toxin.</title>
        <authorList>
            <person name="Callol A."/>
            <person name="Pajuelo D."/>
            <person name="Ebbesson L."/>
            <person name="Teles M."/>
            <person name="MacKenzie S."/>
            <person name="Amaro C."/>
        </authorList>
    </citation>
    <scope>NUCLEOTIDE SEQUENCE</scope>
</reference>